<comment type="caution">
    <text evidence="3">The sequence shown here is derived from an EMBL/GenBank/DDBJ whole genome shotgun (WGS) entry which is preliminary data.</text>
</comment>
<sequence>MTDWMTFGAATALGTLLLLYFTRRSQRTLERVRIVDDPADIREYGPERSDPEAVSKDHAVGDDVEDVHGDDVRASHGDDVDATHADDATRTDGVDLPPPGSRTEPTLTTDLLLANVAASQGLALVGLAAVMWWTGVPAAAVGLAADPAGAVLG</sequence>
<feature type="region of interest" description="Disordered" evidence="1">
    <location>
        <begin position="41"/>
        <end position="102"/>
    </location>
</feature>
<evidence type="ECO:0000313" key="4">
    <source>
        <dbReference type="Proteomes" id="UP001596442"/>
    </source>
</evidence>
<keyword evidence="4" id="KW-1185">Reference proteome</keyword>
<feature type="transmembrane region" description="Helical" evidence="2">
    <location>
        <begin position="111"/>
        <end position="133"/>
    </location>
</feature>
<evidence type="ECO:0000256" key="2">
    <source>
        <dbReference type="SAM" id="Phobius"/>
    </source>
</evidence>
<gene>
    <name evidence="3" type="ORF">ACFQEU_10995</name>
</gene>
<organism evidence="3 4">
    <name type="scientific">Halorubrum tibetense</name>
    <dbReference type="NCBI Taxonomy" id="175631"/>
    <lineage>
        <taxon>Archaea</taxon>
        <taxon>Methanobacteriati</taxon>
        <taxon>Methanobacteriota</taxon>
        <taxon>Stenosarchaea group</taxon>
        <taxon>Halobacteria</taxon>
        <taxon>Halobacteriales</taxon>
        <taxon>Haloferacaceae</taxon>
        <taxon>Halorubrum</taxon>
    </lineage>
</organism>
<protein>
    <submittedName>
        <fullName evidence="3">Uncharacterized protein</fullName>
    </submittedName>
</protein>
<name>A0ABD5SCL5_9EURY</name>
<keyword evidence="2" id="KW-0812">Transmembrane</keyword>
<proteinExistence type="predicted"/>
<feature type="transmembrane region" description="Helical" evidence="2">
    <location>
        <begin position="6"/>
        <end position="23"/>
    </location>
</feature>
<feature type="non-terminal residue" evidence="3">
    <location>
        <position position="153"/>
    </location>
</feature>
<reference evidence="3 4" key="1">
    <citation type="journal article" date="2019" name="Int. J. Syst. Evol. Microbiol.">
        <title>The Global Catalogue of Microorganisms (GCM) 10K type strain sequencing project: providing services to taxonomists for standard genome sequencing and annotation.</title>
        <authorList>
            <consortium name="The Broad Institute Genomics Platform"/>
            <consortium name="The Broad Institute Genome Sequencing Center for Infectious Disease"/>
            <person name="Wu L."/>
            <person name="Ma J."/>
        </authorList>
    </citation>
    <scope>NUCLEOTIDE SEQUENCE [LARGE SCALE GENOMIC DNA]</scope>
    <source>
        <strain evidence="3 4">CGMCC 1.3239</strain>
    </source>
</reference>
<feature type="compositionally biased region" description="Basic and acidic residues" evidence="1">
    <location>
        <begin position="41"/>
        <end position="93"/>
    </location>
</feature>
<dbReference type="Proteomes" id="UP001596442">
    <property type="component" value="Unassembled WGS sequence"/>
</dbReference>
<dbReference type="EMBL" id="JBHSWW010000173">
    <property type="protein sequence ID" value="MFC6753981.1"/>
    <property type="molecule type" value="Genomic_DNA"/>
</dbReference>
<keyword evidence="2" id="KW-1133">Transmembrane helix</keyword>
<dbReference type="AlphaFoldDB" id="A0ABD5SCL5"/>
<evidence type="ECO:0000256" key="1">
    <source>
        <dbReference type="SAM" id="MobiDB-lite"/>
    </source>
</evidence>
<accession>A0ABD5SCL5</accession>
<keyword evidence="2" id="KW-0472">Membrane</keyword>
<evidence type="ECO:0000313" key="3">
    <source>
        <dbReference type="EMBL" id="MFC6753981.1"/>
    </source>
</evidence>